<keyword evidence="3" id="KW-1185">Reference proteome</keyword>
<proteinExistence type="predicted"/>
<evidence type="ECO:0000259" key="1">
    <source>
        <dbReference type="PROSITE" id="PS50042"/>
    </source>
</evidence>
<comment type="caution">
    <text evidence="2">The sequence shown here is derived from an EMBL/GenBank/DDBJ whole genome shotgun (WGS) entry which is preliminary data.</text>
</comment>
<evidence type="ECO:0000313" key="2">
    <source>
        <dbReference type="EMBL" id="MBV4359597.1"/>
    </source>
</evidence>
<dbReference type="PROSITE" id="PS50042">
    <property type="entry name" value="CNMP_BINDING_3"/>
    <property type="match status" value="1"/>
</dbReference>
<dbReference type="Pfam" id="PF00027">
    <property type="entry name" value="cNMP_binding"/>
    <property type="match status" value="1"/>
</dbReference>
<dbReference type="Proteomes" id="UP000812270">
    <property type="component" value="Unassembled WGS sequence"/>
</dbReference>
<protein>
    <submittedName>
        <fullName evidence="2">Cyclic nucleotide-binding domain-containing protein</fullName>
    </submittedName>
</protein>
<dbReference type="CDD" id="cd00038">
    <property type="entry name" value="CAP_ED"/>
    <property type="match status" value="1"/>
</dbReference>
<evidence type="ECO:0000313" key="3">
    <source>
        <dbReference type="Proteomes" id="UP000812270"/>
    </source>
</evidence>
<dbReference type="SMART" id="SM00100">
    <property type="entry name" value="cNMP"/>
    <property type="match status" value="1"/>
</dbReference>
<dbReference type="InterPro" id="IPR000595">
    <property type="entry name" value="cNMP-bd_dom"/>
</dbReference>
<sequence length="192" mass="22573">MQQHRLFQYLNQFITLSGEELSLIIEKLEVRRFNAGEMILNAGEKETHLSFVEKGIAIKYFMRGNEEVVRQLAKENDTIASAVSFIASAPSQYCIEALEPCMFLSISKDVFETLYRHSPRFEKLGRLLFTDWLLQTEIWEYERISLTPRQRFTKFINENPELLKRVPQKLIASFLDIKPETFSRYKYSSNSN</sequence>
<feature type="domain" description="Cyclic nucleotide-binding" evidence="1">
    <location>
        <begin position="12"/>
        <end position="114"/>
    </location>
</feature>
<dbReference type="AlphaFoldDB" id="A0A9E2W9F3"/>
<dbReference type="RefSeq" id="WP_217793854.1">
    <property type="nucleotide sequence ID" value="NZ_JAHSPG010000015.1"/>
</dbReference>
<dbReference type="EMBL" id="JAHSPG010000015">
    <property type="protein sequence ID" value="MBV4359597.1"/>
    <property type="molecule type" value="Genomic_DNA"/>
</dbReference>
<organism evidence="2 3">
    <name type="scientific">Pinibacter aurantiacus</name>
    <dbReference type="NCBI Taxonomy" id="2851599"/>
    <lineage>
        <taxon>Bacteria</taxon>
        <taxon>Pseudomonadati</taxon>
        <taxon>Bacteroidota</taxon>
        <taxon>Chitinophagia</taxon>
        <taxon>Chitinophagales</taxon>
        <taxon>Chitinophagaceae</taxon>
        <taxon>Pinibacter</taxon>
    </lineage>
</organism>
<name>A0A9E2W9F3_9BACT</name>
<gene>
    <name evidence="2" type="ORF">KTO63_20670</name>
</gene>
<accession>A0A9E2W9F3</accession>
<reference evidence="2" key="1">
    <citation type="submission" date="2021-06" db="EMBL/GenBank/DDBJ databases">
        <authorList>
            <person name="Huq M.A."/>
        </authorList>
    </citation>
    <scope>NUCLEOTIDE SEQUENCE</scope>
    <source>
        <strain evidence="2">MAH-26</strain>
    </source>
</reference>